<protein>
    <recommendedName>
        <fullName evidence="12">Alkylglycerol monooxygenase</fullName>
        <ecNumber evidence="11">1.14.16.5</ecNumber>
    </recommendedName>
</protein>
<comment type="catalytic activity">
    <reaction evidence="13">
        <text>1-O-(1,2-saturated-alkyl)-sn-glycerol + (6R)-L-erythro-5,6,7,8-tetrahydrobiopterin + O2 = a 1-(1-hydroxyalkyl)-sn-glycerol + (6R)-L-erythro-6,7-dihydrobiopterin + H2O</text>
        <dbReference type="Rhea" id="RHEA:36255"/>
        <dbReference type="ChEBI" id="CHEBI:15377"/>
        <dbReference type="ChEBI" id="CHEBI:15379"/>
        <dbReference type="ChEBI" id="CHEBI:43120"/>
        <dbReference type="ChEBI" id="CHEBI:59560"/>
        <dbReference type="ChEBI" id="CHEBI:73418"/>
        <dbReference type="ChEBI" id="CHEBI:83957"/>
        <dbReference type="EC" id="1.14.16.5"/>
    </reaction>
</comment>
<comment type="subcellular location">
    <subcellularLocation>
        <location evidence="2">Endoplasmic reticulum membrane</location>
        <topology evidence="2">Multi-pass membrane protein</topology>
    </subcellularLocation>
</comment>
<evidence type="ECO:0000256" key="8">
    <source>
        <dbReference type="ARBA" id="ARBA00023098"/>
    </source>
</evidence>
<dbReference type="Proteomes" id="UP001165740">
    <property type="component" value="Chromosome 11"/>
</dbReference>
<feature type="transmembrane region" description="Helical" evidence="14">
    <location>
        <begin position="356"/>
        <end position="377"/>
    </location>
</feature>
<keyword evidence="17" id="KW-1185">Reference proteome</keyword>
<comment type="cofactor">
    <cofactor evidence="1">
        <name>Fe cation</name>
        <dbReference type="ChEBI" id="CHEBI:24875"/>
    </cofactor>
</comment>
<evidence type="ECO:0000256" key="3">
    <source>
        <dbReference type="ARBA" id="ARBA00022692"/>
    </source>
</evidence>
<keyword evidence="6" id="KW-0560">Oxidoreductase</keyword>
<dbReference type="GO" id="GO:0006643">
    <property type="term" value="P:membrane lipid metabolic process"/>
    <property type="evidence" value="ECO:0007669"/>
    <property type="project" value="TreeGrafter"/>
</dbReference>
<dbReference type="GeneID" id="106076363"/>
<name>A0A9W3BQ10_BIOGL</name>
<dbReference type="InterPro" id="IPR006694">
    <property type="entry name" value="Fatty_acid_hydroxylase"/>
</dbReference>
<gene>
    <name evidence="18" type="primary">LOC106076363</name>
</gene>
<dbReference type="InterPro" id="IPR051689">
    <property type="entry name" value="Sterol_desaturase/TMEM195"/>
</dbReference>
<keyword evidence="3 14" id="KW-0812">Transmembrane</keyword>
<evidence type="ECO:0000256" key="5">
    <source>
        <dbReference type="ARBA" id="ARBA00022989"/>
    </source>
</evidence>
<sequence length="438" mass="52420">MDSKPAHSIQNLRSMFYLVTPNETSYERVENVPDFRRETLPYFIAMFLLECFMLRRQGKNWPRINDSVNSISHAVLSTLPMLLFRSTEILTYIWIYDNLHFVDLPWDNPWTWILGMLTVDFLFYWFHRIGHETNIGWATHHVHHSSEDYNLTTAVRQSMFDHYFKMLIYSPMALFVPPSIFYVHLQFNFLYQLWIHTTVLPNFGPLEYVLNTPSHHRVHHGRNPDYVDKNYAGVLIIWDRMFNTFQEEKEEVAYGLCLRNKFWNPIKGQLYYFPLMYNKIKEYPEFVNKLFVIIKGPGWKPGYPWRFPPDRLPKVKQPIEKFDRNLKSWANIYVIFHFLLLITFYCYTLCDQLRTFQASFGLMLFILYSLYTFGALYDHNAWSYLLEFLRCLSSLLVIYLTQEHVGLGTDHVTVLNVIFAASSLGWIFLYMKNISIYM</sequence>
<feature type="transmembrane region" description="Helical" evidence="14">
    <location>
        <begin position="166"/>
        <end position="185"/>
    </location>
</feature>
<evidence type="ECO:0000256" key="7">
    <source>
        <dbReference type="ARBA" id="ARBA00023004"/>
    </source>
</evidence>
<evidence type="ECO:0000259" key="16">
    <source>
        <dbReference type="Pfam" id="PF24858"/>
    </source>
</evidence>
<feature type="transmembrane region" description="Helical" evidence="14">
    <location>
        <begin position="74"/>
        <end position="95"/>
    </location>
</feature>
<feature type="transmembrane region" description="Helical" evidence="14">
    <location>
        <begin position="330"/>
        <end position="350"/>
    </location>
</feature>
<evidence type="ECO:0000256" key="9">
    <source>
        <dbReference type="ARBA" id="ARBA00023136"/>
    </source>
</evidence>
<evidence type="ECO:0000313" key="17">
    <source>
        <dbReference type="Proteomes" id="UP001165740"/>
    </source>
</evidence>
<feature type="domain" description="Fatty acid hydroxylase" evidence="15">
    <location>
        <begin position="112"/>
        <end position="244"/>
    </location>
</feature>
<evidence type="ECO:0000259" key="15">
    <source>
        <dbReference type="Pfam" id="PF04116"/>
    </source>
</evidence>
<evidence type="ECO:0000256" key="1">
    <source>
        <dbReference type="ARBA" id="ARBA00001962"/>
    </source>
</evidence>
<evidence type="ECO:0000256" key="14">
    <source>
        <dbReference type="SAM" id="Phobius"/>
    </source>
</evidence>
<dbReference type="PANTHER" id="PTHR21624:SF1">
    <property type="entry name" value="ALKYLGLYCEROL MONOOXYGENASE"/>
    <property type="match status" value="1"/>
</dbReference>
<evidence type="ECO:0000256" key="10">
    <source>
        <dbReference type="ARBA" id="ARBA00038190"/>
    </source>
</evidence>
<dbReference type="GO" id="GO:0005789">
    <property type="term" value="C:endoplasmic reticulum membrane"/>
    <property type="evidence" value="ECO:0007669"/>
    <property type="project" value="UniProtKB-SubCell"/>
</dbReference>
<proteinExistence type="inferred from homology"/>
<dbReference type="InterPro" id="IPR056853">
    <property type="entry name" value="AGMP_C"/>
</dbReference>
<organism evidence="17 18">
    <name type="scientific">Biomphalaria glabrata</name>
    <name type="common">Bloodfluke planorb</name>
    <name type="synonym">Freshwater snail</name>
    <dbReference type="NCBI Taxonomy" id="6526"/>
    <lineage>
        <taxon>Eukaryota</taxon>
        <taxon>Metazoa</taxon>
        <taxon>Spiralia</taxon>
        <taxon>Lophotrochozoa</taxon>
        <taxon>Mollusca</taxon>
        <taxon>Gastropoda</taxon>
        <taxon>Heterobranchia</taxon>
        <taxon>Euthyneura</taxon>
        <taxon>Panpulmonata</taxon>
        <taxon>Hygrophila</taxon>
        <taxon>Lymnaeoidea</taxon>
        <taxon>Planorbidae</taxon>
        <taxon>Biomphalaria</taxon>
    </lineage>
</organism>
<dbReference type="OrthoDB" id="6354873at2759"/>
<reference evidence="18" key="1">
    <citation type="submission" date="2025-08" db="UniProtKB">
        <authorList>
            <consortium name="RefSeq"/>
        </authorList>
    </citation>
    <scope>IDENTIFICATION</scope>
</reference>
<keyword evidence="5 14" id="KW-1133">Transmembrane helix</keyword>
<keyword evidence="9 14" id="KW-0472">Membrane</keyword>
<feature type="transmembrane region" description="Helical" evidence="14">
    <location>
        <begin position="110"/>
        <end position="126"/>
    </location>
</feature>
<evidence type="ECO:0000256" key="13">
    <source>
        <dbReference type="ARBA" id="ARBA00047556"/>
    </source>
</evidence>
<dbReference type="AlphaFoldDB" id="A0A9W3BQ10"/>
<keyword evidence="7" id="KW-0408">Iron</keyword>
<dbReference type="Pfam" id="PF04116">
    <property type="entry name" value="FA_hydroxylase"/>
    <property type="match status" value="1"/>
</dbReference>
<feature type="transmembrane region" description="Helical" evidence="14">
    <location>
        <begin position="413"/>
        <end position="431"/>
    </location>
</feature>
<dbReference type="GO" id="GO:0008610">
    <property type="term" value="P:lipid biosynthetic process"/>
    <property type="evidence" value="ECO:0007669"/>
    <property type="project" value="InterPro"/>
</dbReference>
<dbReference type="GO" id="GO:0005506">
    <property type="term" value="F:iron ion binding"/>
    <property type="evidence" value="ECO:0007669"/>
    <property type="project" value="InterPro"/>
</dbReference>
<dbReference type="EC" id="1.14.16.5" evidence="11"/>
<evidence type="ECO:0000256" key="2">
    <source>
        <dbReference type="ARBA" id="ARBA00004477"/>
    </source>
</evidence>
<dbReference type="PANTHER" id="PTHR21624">
    <property type="entry name" value="STEROL DESATURASE-RELATED PROTEIN"/>
    <property type="match status" value="1"/>
</dbReference>
<dbReference type="GO" id="GO:0050479">
    <property type="term" value="F:glyceryl-ether monooxygenase activity"/>
    <property type="evidence" value="ECO:0007669"/>
    <property type="project" value="UniProtKB-EC"/>
</dbReference>
<evidence type="ECO:0000256" key="6">
    <source>
        <dbReference type="ARBA" id="ARBA00023002"/>
    </source>
</evidence>
<dbReference type="RefSeq" id="XP_055901649.1">
    <property type="nucleotide sequence ID" value="XM_056045674.1"/>
</dbReference>
<evidence type="ECO:0000313" key="18">
    <source>
        <dbReference type="RefSeq" id="XP_055901649.1"/>
    </source>
</evidence>
<dbReference type="Pfam" id="PF24858">
    <property type="entry name" value="AGMP_C"/>
    <property type="match status" value="1"/>
</dbReference>
<evidence type="ECO:0000256" key="11">
    <source>
        <dbReference type="ARBA" id="ARBA00039026"/>
    </source>
</evidence>
<evidence type="ECO:0000256" key="12">
    <source>
        <dbReference type="ARBA" id="ARBA00040992"/>
    </source>
</evidence>
<keyword evidence="4" id="KW-0256">Endoplasmic reticulum</keyword>
<evidence type="ECO:0000256" key="4">
    <source>
        <dbReference type="ARBA" id="ARBA00022824"/>
    </source>
</evidence>
<dbReference type="OMA" id="LWQHFHF"/>
<accession>A0A9W3BQ10</accession>
<keyword evidence="8" id="KW-0443">Lipid metabolism</keyword>
<comment type="similarity">
    <text evidence="10">Belongs to the sterol desaturase family. TMEM195 subfamily.</text>
</comment>
<feature type="domain" description="Alkylglycerol monooxygenase C-terminal" evidence="16">
    <location>
        <begin position="331"/>
        <end position="398"/>
    </location>
</feature>